<dbReference type="PANTHER" id="PTHR30582">
    <property type="entry name" value="L,D-TRANSPEPTIDASE"/>
    <property type="match status" value="1"/>
</dbReference>
<evidence type="ECO:0000256" key="5">
    <source>
        <dbReference type="ARBA" id="ARBA00023316"/>
    </source>
</evidence>
<dbReference type="EC" id="2.-.-.-" evidence="9"/>
<dbReference type="GO" id="GO:0071555">
    <property type="term" value="P:cell wall organization"/>
    <property type="evidence" value="ECO:0007669"/>
    <property type="project" value="UniProtKB-UniRule"/>
</dbReference>
<gene>
    <name evidence="9" type="primary">yciB_2</name>
    <name evidence="9" type="ORF">CLORY_06100</name>
</gene>
<dbReference type="GO" id="GO:0005576">
    <property type="term" value="C:extracellular region"/>
    <property type="evidence" value="ECO:0007669"/>
    <property type="project" value="TreeGrafter"/>
</dbReference>
<evidence type="ECO:0000256" key="1">
    <source>
        <dbReference type="ARBA" id="ARBA00004752"/>
    </source>
</evidence>
<sequence>MKTKLVHKLFCIITVFIIGVSVILINKCNSNKTVYTKQNNILLGNITYNSKAKKSTNGSKQKKPATTKGFQINIDKKVIKSTTNYIIYVNLSRCKIYIYSYLNKKPSLVKTAPCAPGRRLTPTIKGLYKSQRVAVWVHDVKYKCYLKYVTRIYGGYLFHAQPMNSKGQIVSRIMGVPASHGCVRLYTNDAKYIYEKIPTGSTIYIK</sequence>
<evidence type="ECO:0000256" key="2">
    <source>
        <dbReference type="ARBA" id="ARBA00022679"/>
    </source>
</evidence>
<comment type="caution">
    <text evidence="9">The sequence shown here is derived from an EMBL/GenBank/DDBJ whole genome shotgun (WGS) entry which is preliminary data.</text>
</comment>
<evidence type="ECO:0000256" key="4">
    <source>
        <dbReference type="ARBA" id="ARBA00022984"/>
    </source>
</evidence>
<protein>
    <submittedName>
        <fullName evidence="9">Putative L,D-transpeptidase YciB</fullName>
        <ecNumber evidence="9">2.-.-.-</ecNumber>
    </submittedName>
</protein>
<keyword evidence="7" id="KW-0812">Transmembrane</keyword>
<proteinExistence type="predicted"/>
<dbReference type="InterPro" id="IPR005490">
    <property type="entry name" value="LD_TPept_cat_dom"/>
</dbReference>
<keyword evidence="7" id="KW-0472">Membrane</keyword>
<evidence type="ECO:0000256" key="7">
    <source>
        <dbReference type="SAM" id="Phobius"/>
    </source>
</evidence>
<name>A0A1V4IWT8_9CLOT</name>
<reference evidence="9 10" key="1">
    <citation type="submission" date="2017-03" db="EMBL/GenBank/DDBJ databases">
        <title>Genome sequence of Clostridium oryzae DSM 28571.</title>
        <authorList>
            <person name="Poehlein A."/>
            <person name="Daniel R."/>
        </authorList>
    </citation>
    <scope>NUCLEOTIDE SEQUENCE [LARGE SCALE GENOMIC DNA]</scope>
    <source>
        <strain evidence="9 10">DSM 28571</strain>
    </source>
</reference>
<dbReference type="GO" id="GO:0071972">
    <property type="term" value="F:peptidoglycan L,D-transpeptidase activity"/>
    <property type="evidence" value="ECO:0007669"/>
    <property type="project" value="TreeGrafter"/>
</dbReference>
<organism evidence="9 10">
    <name type="scientific">Clostridium oryzae</name>
    <dbReference type="NCBI Taxonomy" id="1450648"/>
    <lineage>
        <taxon>Bacteria</taxon>
        <taxon>Bacillati</taxon>
        <taxon>Bacillota</taxon>
        <taxon>Clostridia</taxon>
        <taxon>Eubacteriales</taxon>
        <taxon>Clostridiaceae</taxon>
        <taxon>Clostridium</taxon>
    </lineage>
</organism>
<evidence type="ECO:0000256" key="3">
    <source>
        <dbReference type="ARBA" id="ARBA00022960"/>
    </source>
</evidence>
<evidence type="ECO:0000259" key="8">
    <source>
        <dbReference type="PROSITE" id="PS52029"/>
    </source>
</evidence>
<keyword evidence="5 6" id="KW-0961">Cell wall biogenesis/degradation</keyword>
<keyword evidence="10" id="KW-1185">Reference proteome</keyword>
<dbReference type="GO" id="GO:0018104">
    <property type="term" value="P:peptidoglycan-protein cross-linking"/>
    <property type="evidence" value="ECO:0007669"/>
    <property type="project" value="TreeGrafter"/>
</dbReference>
<dbReference type="UniPathway" id="UPA00219"/>
<dbReference type="PROSITE" id="PS52029">
    <property type="entry name" value="LD_TPASE"/>
    <property type="match status" value="1"/>
</dbReference>
<feature type="active site" description="Nucleophile" evidence="6">
    <location>
        <position position="182"/>
    </location>
</feature>
<comment type="pathway">
    <text evidence="1 6">Cell wall biogenesis; peptidoglycan biosynthesis.</text>
</comment>
<dbReference type="GO" id="GO:0008360">
    <property type="term" value="P:regulation of cell shape"/>
    <property type="evidence" value="ECO:0007669"/>
    <property type="project" value="UniProtKB-UniRule"/>
</dbReference>
<keyword evidence="3 6" id="KW-0133">Cell shape</keyword>
<feature type="domain" description="L,D-TPase catalytic" evidence="8">
    <location>
        <begin position="85"/>
        <end position="206"/>
    </location>
</feature>
<dbReference type="AlphaFoldDB" id="A0A1V4IWT8"/>
<dbReference type="CDD" id="cd16913">
    <property type="entry name" value="YkuD_like"/>
    <property type="match status" value="1"/>
</dbReference>
<evidence type="ECO:0000256" key="6">
    <source>
        <dbReference type="PROSITE-ProRule" id="PRU01373"/>
    </source>
</evidence>
<feature type="active site" description="Proton donor/acceptor" evidence="6">
    <location>
        <position position="159"/>
    </location>
</feature>
<accession>A0A1V4IWT8</accession>
<keyword evidence="7" id="KW-1133">Transmembrane helix</keyword>
<dbReference type="GO" id="GO:0016740">
    <property type="term" value="F:transferase activity"/>
    <property type="evidence" value="ECO:0007669"/>
    <property type="project" value="UniProtKB-KW"/>
</dbReference>
<feature type="transmembrane region" description="Helical" evidence="7">
    <location>
        <begin position="6"/>
        <end position="25"/>
    </location>
</feature>
<dbReference type="InterPro" id="IPR050979">
    <property type="entry name" value="LD-transpeptidase"/>
</dbReference>
<dbReference type="RefSeq" id="WP_169911507.1">
    <property type="nucleotide sequence ID" value="NZ_MZGV01000004.1"/>
</dbReference>
<dbReference type="Pfam" id="PF03734">
    <property type="entry name" value="YkuD"/>
    <property type="match status" value="1"/>
</dbReference>
<dbReference type="EMBL" id="MZGV01000004">
    <property type="protein sequence ID" value="OPJ64416.1"/>
    <property type="molecule type" value="Genomic_DNA"/>
</dbReference>
<dbReference type="PANTHER" id="PTHR30582:SF2">
    <property type="entry name" value="L,D-TRANSPEPTIDASE YCIB-RELATED"/>
    <property type="match status" value="1"/>
</dbReference>
<dbReference type="InterPro" id="IPR038063">
    <property type="entry name" value="Transpep_catalytic_dom"/>
</dbReference>
<dbReference type="STRING" id="1450648.CLORY_06100"/>
<dbReference type="Proteomes" id="UP000190080">
    <property type="component" value="Unassembled WGS sequence"/>
</dbReference>
<evidence type="ECO:0000313" key="9">
    <source>
        <dbReference type="EMBL" id="OPJ64416.1"/>
    </source>
</evidence>
<dbReference type="Gene3D" id="2.40.440.10">
    <property type="entry name" value="L,D-transpeptidase catalytic domain-like"/>
    <property type="match status" value="1"/>
</dbReference>
<dbReference type="SUPFAM" id="SSF141523">
    <property type="entry name" value="L,D-transpeptidase catalytic domain-like"/>
    <property type="match status" value="1"/>
</dbReference>
<evidence type="ECO:0000313" key="10">
    <source>
        <dbReference type="Proteomes" id="UP000190080"/>
    </source>
</evidence>
<keyword evidence="2 9" id="KW-0808">Transferase</keyword>
<keyword evidence="4 6" id="KW-0573">Peptidoglycan synthesis</keyword>